<gene>
    <name evidence="1" type="ORF">MLD38_015037</name>
</gene>
<evidence type="ECO:0000313" key="1">
    <source>
        <dbReference type="EMBL" id="KAI4377406.1"/>
    </source>
</evidence>
<dbReference type="Proteomes" id="UP001057402">
    <property type="component" value="Chromosome 4"/>
</dbReference>
<keyword evidence="2" id="KW-1185">Reference proteome</keyword>
<evidence type="ECO:0000313" key="2">
    <source>
        <dbReference type="Proteomes" id="UP001057402"/>
    </source>
</evidence>
<accession>A0ACB9RHU3</accession>
<dbReference type="EMBL" id="CM042883">
    <property type="protein sequence ID" value="KAI4377406.1"/>
    <property type="molecule type" value="Genomic_DNA"/>
</dbReference>
<reference evidence="2" key="1">
    <citation type="journal article" date="2023" name="Front. Plant Sci.">
        <title>Chromosomal-level genome assembly of Melastoma candidum provides insights into trichome evolution.</title>
        <authorList>
            <person name="Zhong Y."/>
            <person name="Wu W."/>
            <person name="Sun C."/>
            <person name="Zou P."/>
            <person name="Liu Y."/>
            <person name="Dai S."/>
            <person name="Zhou R."/>
        </authorList>
    </citation>
    <scope>NUCLEOTIDE SEQUENCE [LARGE SCALE GENOMIC DNA]</scope>
</reference>
<protein>
    <submittedName>
        <fullName evidence="1">Uncharacterized protein</fullName>
    </submittedName>
</protein>
<comment type="caution">
    <text evidence="1">The sequence shown here is derived from an EMBL/GenBank/DDBJ whole genome shotgun (WGS) entry which is preliminary data.</text>
</comment>
<organism evidence="1 2">
    <name type="scientific">Melastoma candidum</name>
    <dbReference type="NCBI Taxonomy" id="119954"/>
    <lineage>
        <taxon>Eukaryota</taxon>
        <taxon>Viridiplantae</taxon>
        <taxon>Streptophyta</taxon>
        <taxon>Embryophyta</taxon>
        <taxon>Tracheophyta</taxon>
        <taxon>Spermatophyta</taxon>
        <taxon>Magnoliopsida</taxon>
        <taxon>eudicotyledons</taxon>
        <taxon>Gunneridae</taxon>
        <taxon>Pentapetalae</taxon>
        <taxon>rosids</taxon>
        <taxon>malvids</taxon>
        <taxon>Myrtales</taxon>
        <taxon>Melastomataceae</taxon>
        <taxon>Melastomatoideae</taxon>
        <taxon>Melastomateae</taxon>
        <taxon>Melastoma</taxon>
    </lineage>
</organism>
<proteinExistence type="predicted"/>
<sequence length="203" mass="21821">MGCFSCAGSRTQSPVRDYTISSSHEIQVPRNKKQEFLLRIPSCSVHLMEDRQAVELYNGEAPWNKARGSLGRLDSFLNEHFCFSAAAPSSASRNNNINWTKVRKVSKMTERISKSLLDGMQFATGSVMGPVVKSQAGKAFLSMVTGGVLLASLDALNSVLDAAEAAEKQVFTAASKAASRMVSQLFGEDAGEATEDVPATDGH</sequence>
<name>A0ACB9RHU3_9MYRT</name>